<dbReference type="PANTHER" id="PTHR45772:SF2">
    <property type="entry name" value="ABC TRANSPORTER ATP-BINDING PROTEIN"/>
    <property type="match status" value="1"/>
</dbReference>
<dbReference type="RefSeq" id="WP_217426911.1">
    <property type="nucleotide sequence ID" value="NZ_CABPSK010000001.1"/>
</dbReference>
<evidence type="ECO:0000259" key="11">
    <source>
        <dbReference type="PROSITE" id="PS50893"/>
    </source>
</evidence>
<dbReference type="InterPro" id="IPR051120">
    <property type="entry name" value="ABC_AA/LPS_Transport"/>
</dbReference>
<evidence type="ECO:0000256" key="7">
    <source>
        <dbReference type="ARBA" id="ARBA00022840"/>
    </source>
</evidence>
<evidence type="ECO:0000256" key="5">
    <source>
        <dbReference type="ARBA" id="ARBA00022692"/>
    </source>
</evidence>
<proteinExistence type="predicted"/>
<feature type="transmembrane region" description="Helical" evidence="10">
    <location>
        <begin position="172"/>
        <end position="195"/>
    </location>
</feature>
<feature type="transmembrane region" description="Helical" evidence="10">
    <location>
        <begin position="20"/>
        <end position="39"/>
    </location>
</feature>
<accession>A0A5E4SHB9</accession>
<reference evidence="12 13" key="1">
    <citation type="submission" date="2019-08" db="EMBL/GenBank/DDBJ databases">
        <authorList>
            <person name="Peeters C."/>
        </authorList>
    </citation>
    <scope>NUCLEOTIDE SEQUENCE [LARGE SCALE GENOMIC DNA]</scope>
    <source>
        <strain evidence="12 13">LMG 31114</strain>
    </source>
</reference>
<dbReference type="GO" id="GO:0015658">
    <property type="term" value="F:branched-chain amino acid transmembrane transporter activity"/>
    <property type="evidence" value="ECO:0007669"/>
    <property type="project" value="InterPro"/>
</dbReference>
<feature type="transmembrane region" description="Helical" evidence="10">
    <location>
        <begin position="275"/>
        <end position="296"/>
    </location>
</feature>
<feature type="transmembrane region" description="Helical" evidence="10">
    <location>
        <begin position="249"/>
        <end position="268"/>
    </location>
</feature>
<dbReference type="AlphaFoldDB" id="A0A5E4SHB9"/>
<dbReference type="PROSITE" id="PS50893">
    <property type="entry name" value="ABC_TRANSPORTER_2"/>
    <property type="match status" value="1"/>
</dbReference>
<evidence type="ECO:0000313" key="12">
    <source>
        <dbReference type="EMBL" id="VVD74162.1"/>
    </source>
</evidence>
<dbReference type="Pfam" id="PF00005">
    <property type="entry name" value="ABC_tran"/>
    <property type="match status" value="1"/>
</dbReference>
<comment type="subcellular location">
    <subcellularLocation>
        <location evidence="1">Cell membrane</location>
        <topology evidence="1">Multi-pass membrane protein</topology>
    </subcellularLocation>
</comment>
<dbReference type="GO" id="GO:0005886">
    <property type="term" value="C:plasma membrane"/>
    <property type="evidence" value="ECO:0007669"/>
    <property type="project" value="UniProtKB-SubCell"/>
</dbReference>
<dbReference type="GeneID" id="300402829"/>
<keyword evidence="7" id="KW-0067">ATP-binding</keyword>
<feature type="transmembrane region" description="Helical" evidence="10">
    <location>
        <begin position="222"/>
        <end position="243"/>
    </location>
</feature>
<dbReference type="GO" id="GO:0005524">
    <property type="term" value="F:ATP binding"/>
    <property type="evidence" value="ECO:0007669"/>
    <property type="project" value="UniProtKB-KW"/>
</dbReference>
<evidence type="ECO:0000256" key="4">
    <source>
        <dbReference type="ARBA" id="ARBA00022519"/>
    </source>
</evidence>
<sequence>MTMQTLSSDARLRVRRTRWAPDNVQLLLGCVLVSVTVLVPDWLGNAYWTHSFRMVNLLIAVAVSQNLLLHDAGQTSFGQGAIFAVAAYTAAIATGVHGQPYALAAVLGVAGALVAGLLYALPALRVQGYYLGFVTMSAATVLPEMLVAFDSYTNGVNGITMDFSSWQTRTSFGVSPLSIALALLACFALAAHVLIRRTAFGRRLRVAAASPEAAQSLGTSPGWIRCVVFLIVSLITGVAGVLYPPVVGFVSPAAFSLDLSILFFFAVVVGGRGQILGPVVGVWLLYLLPNILLADLVQYRLLAYGLVALLVMLAFPDGVVGTLLKWRRARMENGDRLVLHFRSLLSAIEPCARVASRTGEVSPVAISVEGARKCFGSVVAVDGADLVVKRGEIHGLVGANGSGKTSLLNVLSGFSRLDEGSVRLNGVEVSRLPATRVARLGLGRTFQKPRMFETLSLWENVCIGLDANRDLDPGQARTMTALRDTLEGHGVSLVPHGQRRLVEVMRVVLKGADVLLLDEPAAGLSPAEREDLKLLLQRLRDDLGKTVVIVEHDLDLVWSVADRISMLEAGKVIASGSPSELAGNAIVQKLFIGSTHA</sequence>
<evidence type="ECO:0000313" key="13">
    <source>
        <dbReference type="Proteomes" id="UP000366945"/>
    </source>
</evidence>
<evidence type="ECO:0000256" key="8">
    <source>
        <dbReference type="ARBA" id="ARBA00022989"/>
    </source>
</evidence>
<feature type="transmembrane region" description="Helical" evidence="10">
    <location>
        <begin position="101"/>
        <end position="121"/>
    </location>
</feature>
<dbReference type="Gene3D" id="3.40.50.300">
    <property type="entry name" value="P-loop containing nucleotide triphosphate hydrolases"/>
    <property type="match status" value="1"/>
</dbReference>
<dbReference type="Pfam" id="PF02653">
    <property type="entry name" value="BPD_transp_2"/>
    <property type="match status" value="1"/>
</dbReference>
<feature type="transmembrane region" description="Helical" evidence="10">
    <location>
        <begin position="51"/>
        <end position="69"/>
    </location>
</feature>
<evidence type="ECO:0000256" key="10">
    <source>
        <dbReference type="SAM" id="Phobius"/>
    </source>
</evidence>
<keyword evidence="8 10" id="KW-1133">Transmembrane helix</keyword>
<organism evidence="12 13">
    <name type="scientific">Pandoraea pneumonica</name>
    <dbReference type="NCBI Taxonomy" id="2508299"/>
    <lineage>
        <taxon>Bacteria</taxon>
        <taxon>Pseudomonadati</taxon>
        <taxon>Pseudomonadota</taxon>
        <taxon>Betaproteobacteria</taxon>
        <taxon>Burkholderiales</taxon>
        <taxon>Burkholderiaceae</taxon>
        <taxon>Pandoraea</taxon>
    </lineage>
</organism>
<dbReference type="SMART" id="SM00382">
    <property type="entry name" value="AAA"/>
    <property type="match status" value="1"/>
</dbReference>
<feature type="transmembrane region" description="Helical" evidence="10">
    <location>
        <begin position="302"/>
        <end position="324"/>
    </location>
</feature>
<keyword evidence="5 10" id="KW-0812">Transmembrane</keyword>
<gene>
    <name evidence="12" type="ORF">PPN31114_00770</name>
</gene>
<protein>
    <submittedName>
        <fullName evidence="12">ABC transporter</fullName>
    </submittedName>
</protein>
<dbReference type="EMBL" id="CABPSK010000001">
    <property type="protein sequence ID" value="VVD74162.1"/>
    <property type="molecule type" value="Genomic_DNA"/>
</dbReference>
<dbReference type="InterPro" id="IPR003593">
    <property type="entry name" value="AAA+_ATPase"/>
</dbReference>
<name>A0A5E4SHB9_9BURK</name>
<dbReference type="SUPFAM" id="SSF52540">
    <property type="entry name" value="P-loop containing nucleoside triphosphate hydrolases"/>
    <property type="match status" value="1"/>
</dbReference>
<evidence type="ECO:0000256" key="6">
    <source>
        <dbReference type="ARBA" id="ARBA00022741"/>
    </source>
</evidence>
<keyword evidence="2" id="KW-0813">Transport</keyword>
<dbReference type="Proteomes" id="UP000366945">
    <property type="component" value="Unassembled WGS sequence"/>
</dbReference>
<keyword evidence="6" id="KW-0547">Nucleotide-binding</keyword>
<evidence type="ECO:0000256" key="3">
    <source>
        <dbReference type="ARBA" id="ARBA00022475"/>
    </source>
</evidence>
<dbReference type="InterPro" id="IPR001851">
    <property type="entry name" value="ABC_transp_permease"/>
</dbReference>
<evidence type="ECO:0000256" key="1">
    <source>
        <dbReference type="ARBA" id="ARBA00004651"/>
    </source>
</evidence>
<evidence type="ECO:0000256" key="2">
    <source>
        <dbReference type="ARBA" id="ARBA00022448"/>
    </source>
</evidence>
<keyword evidence="4" id="KW-0997">Cell inner membrane</keyword>
<dbReference type="InterPro" id="IPR003439">
    <property type="entry name" value="ABC_transporter-like_ATP-bd"/>
</dbReference>
<feature type="domain" description="ABC transporter" evidence="11">
    <location>
        <begin position="366"/>
        <end position="594"/>
    </location>
</feature>
<keyword evidence="9 10" id="KW-0472">Membrane</keyword>
<keyword evidence="13" id="KW-1185">Reference proteome</keyword>
<keyword evidence="3" id="KW-1003">Cell membrane</keyword>
<evidence type="ECO:0000256" key="9">
    <source>
        <dbReference type="ARBA" id="ARBA00023136"/>
    </source>
</evidence>
<dbReference type="InterPro" id="IPR043428">
    <property type="entry name" value="LivM-like"/>
</dbReference>
<feature type="transmembrane region" description="Helical" evidence="10">
    <location>
        <begin position="128"/>
        <end position="152"/>
    </location>
</feature>
<feature type="transmembrane region" description="Helical" evidence="10">
    <location>
        <begin position="76"/>
        <end position="95"/>
    </location>
</feature>
<dbReference type="PANTHER" id="PTHR45772">
    <property type="entry name" value="CONSERVED COMPONENT OF ABC TRANSPORTER FOR NATURAL AMINO ACIDS-RELATED"/>
    <property type="match status" value="1"/>
</dbReference>
<dbReference type="InterPro" id="IPR027417">
    <property type="entry name" value="P-loop_NTPase"/>
</dbReference>
<dbReference type="CDD" id="cd06581">
    <property type="entry name" value="TM_PBP1_LivM_like"/>
    <property type="match status" value="1"/>
</dbReference>
<dbReference type="GO" id="GO:0016887">
    <property type="term" value="F:ATP hydrolysis activity"/>
    <property type="evidence" value="ECO:0007669"/>
    <property type="project" value="InterPro"/>
</dbReference>